<accession>A0A2S7XM06</accession>
<protein>
    <submittedName>
        <fullName evidence="1">Uncharacterized protein</fullName>
    </submittedName>
</protein>
<evidence type="ECO:0000313" key="1">
    <source>
        <dbReference type="EMBL" id="PQJ94760.1"/>
    </source>
</evidence>
<dbReference type="Proteomes" id="UP000239936">
    <property type="component" value="Unassembled WGS sequence"/>
</dbReference>
<dbReference type="SUPFAM" id="SSF46785">
    <property type="entry name" value="Winged helix' DNA-binding domain"/>
    <property type="match status" value="1"/>
</dbReference>
<gene>
    <name evidence="1" type="ORF">CXB77_18495</name>
</gene>
<dbReference type="Pfam" id="PF13412">
    <property type="entry name" value="HTH_24"/>
    <property type="match status" value="1"/>
</dbReference>
<comment type="caution">
    <text evidence="1">The sequence shown here is derived from an EMBL/GenBank/DDBJ whole genome shotgun (WGS) entry which is preliminary data.</text>
</comment>
<dbReference type="Gene3D" id="1.10.10.10">
    <property type="entry name" value="Winged helix-like DNA-binding domain superfamily/Winged helix DNA-binding domain"/>
    <property type="match status" value="1"/>
</dbReference>
<dbReference type="AlphaFoldDB" id="A0A2S7XM06"/>
<sequence length="122" mass="13956">MFQDKLQELAAANVLTVEGWRVLVMVVSKVDFENFIHVKQVQIAEELGMKPPNVNKAFKRLIELGILEKISQDNFNGYRLNYEMGWKGKASNLKTHIKKKKRAEAIQMAAHAKKMAQIKSTD</sequence>
<evidence type="ECO:0000313" key="2">
    <source>
        <dbReference type="Proteomes" id="UP000239936"/>
    </source>
</evidence>
<organism evidence="1 2">
    <name type="scientific">Chromatium okenii</name>
    <dbReference type="NCBI Taxonomy" id="61644"/>
    <lineage>
        <taxon>Bacteria</taxon>
        <taxon>Pseudomonadati</taxon>
        <taxon>Pseudomonadota</taxon>
        <taxon>Gammaproteobacteria</taxon>
        <taxon>Chromatiales</taxon>
        <taxon>Chromatiaceae</taxon>
        <taxon>Chromatium</taxon>
    </lineage>
</organism>
<reference evidence="1 2" key="1">
    <citation type="submission" date="2018-01" db="EMBL/GenBank/DDBJ databases">
        <title>The complete genome sequence of Chromatium okenii LaCa, a purple sulfur bacterium with a turbulent life.</title>
        <authorList>
            <person name="Luedin S.M."/>
            <person name="Liechti N."/>
            <person name="Storelli N."/>
            <person name="Danza F."/>
            <person name="Wittwer M."/>
            <person name="Pothier J.F."/>
            <person name="Tonolla M.A."/>
        </authorList>
    </citation>
    <scope>NUCLEOTIDE SEQUENCE [LARGE SCALE GENOMIC DNA]</scope>
    <source>
        <strain evidence="1 2">LaCa</strain>
    </source>
</reference>
<dbReference type="InterPro" id="IPR036390">
    <property type="entry name" value="WH_DNA-bd_sf"/>
</dbReference>
<dbReference type="InterPro" id="IPR036388">
    <property type="entry name" value="WH-like_DNA-bd_sf"/>
</dbReference>
<name>A0A2S7XM06_9GAMM</name>
<dbReference type="EMBL" id="PPGH01000042">
    <property type="protein sequence ID" value="PQJ94760.1"/>
    <property type="molecule type" value="Genomic_DNA"/>
</dbReference>
<proteinExistence type="predicted"/>
<keyword evidence="2" id="KW-1185">Reference proteome</keyword>